<feature type="transmembrane region" description="Helical" evidence="6">
    <location>
        <begin position="196"/>
        <end position="217"/>
    </location>
</feature>
<evidence type="ECO:0000313" key="9">
    <source>
        <dbReference type="Proteomes" id="UP000481861"/>
    </source>
</evidence>
<keyword evidence="3 6" id="KW-1133">Transmembrane helix</keyword>
<evidence type="ECO:0000256" key="1">
    <source>
        <dbReference type="ARBA" id="ARBA00004141"/>
    </source>
</evidence>
<feature type="transmembrane region" description="Helical" evidence="6">
    <location>
        <begin position="38"/>
        <end position="60"/>
    </location>
</feature>
<dbReference type="EMBL" id="JAADJZ010000014">
    <property type="protein sequence ID" value="KAF2870147.1"/>
    <property type="molecule type" value="Genomic_DNA"/>
</dbReference>
<dbReference type="OrthoDB" id="3934549at2759"/>
<dbReference type="Proteomes" id="UP000481861">
    <property type="component" value="Unassembled WGS sequence"/>
</dbReference>
<keyword evidence="2 6" id="KW-0812">Transmembrane</keyword>
<dbReference type="GO" id="GO:0016020">
    <property type="term" value="C:membrane"/>
    <property type="evidence" value="ECO:0007669"/>
    <property type="project" value="UniProtKB-SubCell"/>
</dbReference>
<dbReference type="InterPro" id="IPR052337">
    <property type="entry name" value="SAT4-like"/>
</dbReference>
<proteinExistence type="inferred from homology"/>
<comment type="similarity">
    <text evidence="5">Belongs to the SAT4 family.</text>
</comment>
<feature type="transmembrane region" description="Helical" evidence="6">
    <location>
        <begin position="123"/>
        <end position="149"/>
    </location>
</feature>
<dbReference type="PANTHER" id="PTHR33048">
    <property type="entry name" value="PTH11-LIKE INTEGRAL MEMBRANE PROTEIN (AFU_ORTHOLOGUE AFUA_5G11245)"/>
    <property type="match status" value="1"/>
</dbReference>
<keyword evidence="4 6" id="KW-0472">Membrane</keyword>
<evidence type="ECO:0000256" key="3">
    <source>
        <dbReference type="ARBA" id="ARBA00022989"/>
    </source>
</evidence>
<evidence type="ECO:0000259" key="7">
    <source>
        <dbReference type="Pfam" id="PF20684"/>
    </source>
</evidence>
<evidence type="ECO:0000256" key="6">
    <source>
        <dbReference type="SAM" id="Phobius"/>
    </source>
</evidence>
<comment type="caution">
    <text evidence="8">The sequence shown here is derived from an EMBL/GenBank/DDBJ whole genome shotgun (WGS) entry which is preliminary data.</text>
</comment>
<comment type="subcellular location">
    <subcellularLocation>
        <location evidence="1">Membrane</location>
        <topology evidence="1">Multi-pass membrane protein</topology>
    </subcellularLocation>
</comment>
<keyword evidence="9" id="KW-1185">Reference proteome</keyword>
<evidence type="ECO:0000313" key="8">
    <source>
        <dbReference type="EMBL" id="KAF2870147.1"/>
    </source>
</evidence>
<evidence type="ECO:0000256" key="2">
    <source>
        <dbReference type="ARBA" id="ARBA00022692"/>
    </source>
</evidence>
<evidence type="ECO:0000256" key="4">
    <source>
        <dbReference type="ARBA" id="ARBA00023136"/>
    </source>
</evidence>
<dbReference type="AlphaFoldDB" id="A0A7C8ID42"/>
<feature type="transmembrane region" description="Helical" evidence="6">
    <location>
        <begin position="161"/>
        <end position="181"/>
    </location>
</feature>
<evidence type="ECO:0000256" key="5">
    <source>
        <dbReference type="ARBA" id="ARBA00038359"/>
    </source>
</evidence>
<gene>
    <name evidence="8" type="ORF">BDV95DRAFT_546215</name>
</gene>
<feature type="transmembrane region" description="Helical" evidence="6">
    <location>
        <begin position="81"/>
        <end position="103"/>
    </location>
</feature>
<protein>
    <recommendedName>
        <fullName evidence="7">Rhodopsin domain-containing protein</fullName>
    </recommendedName>
</protein>
<reference evidence="8 9" key="1">
    <citation type="submission" date="2020-01" db="EMBL/GenBank/DDBJ databases">
        <authorList>
            <consortium name="DOE Joint Genome Institute"/>
            <person name="Haridas S."/>
            <person name="Albert R."/>
            <person name="Binder M."/>
            <person name="Bloem J."/>
            <person name="Labutti K."/>
            <person name="Salamov A."/>
            <person name="Andreopoulos B."/>
            <person name="Baker S.E."/>
            <person name="Barry K."/>
            <person name="Bills G."/>
            <person name="Bluhm B.H."/>
            <person name="Cannon C."/>
            <person name="Castanera R."/>
            <person name="Culley D.E."/>
            <person name="Daum C."/>
            <person name="Ezra D."/>
            <person name="Gonzalez J.B."/>
            <person name="Henrissat B."/>
            <person name="Kuo A."/>
            <person name="Liang C."/>
            <person name="Lipzen A."/>
            <person name="Lutzoni F."/>
            <person name="Magnuson J."/>
            <person name="Mondo S."/>
            <person name="Nolan M."/>
            <person name="Ohm R."/>
            <person name="Pangilinan J."/>
            <person name="Park H.-J.H."/>
            <person name="Ramirez L."/>
            <person name="Alfaro M."/>
            <person name="Sun H."/>
            <person name="Tritt A."/>
            <person name="Yoshinaga Y."/>
            <person name="Zwiers L.-H.L."/>
            <person name="Turgeon B.G."/>
            <person name="Goodwin S.B."/>
            <person name="Spatafora J.W."/>
            <person name="Crous P.W."/>
            <person name="Grigoriev I.V."/>
        </authorList>
    </citation>
    <scope>NUCLEOTIDE SEQUENCE [LARGE SCALE GENOMIC DNA]</scope>
    <source>
        <strain evidence="8 9">CBS 611.86</strain>
    </source>
</reference>
<dbReference type="InterPro" id="IPR049326">
    <property type="entry name" value="Rhodopsin_dom_fungi"/>
</dbReference>
<organism evidence="8 9">
    <name type="scientific">Massariosphaeria phaeospora</name>
    <dbReference type="NCBI Taxonomy" id="100035"/>
    <lineage>
        <taxon>Eukaryota</taxon>
        <taxon>Fungi</taxon>
        <taxon>Dikarya</taxon>
        <taxon>Ascomycota</taxon>
        <taxon>Pezizomycotina</taxon>
        <taxon>Dothideomycetes</taxon>
        <taxon>Pleosporomycetidae</taxon>
        <taxon>Pleosporales</taxon>
        <taxon>Pleosporales incertae sedis</taxon>
        <taxon>Massariosphaeria</taxon>
    </lineage>
</organism>
<dbReference type="Pfam" id="PF20684">
    <property type="entry name" value="Fung_rhodopsin"/>
    <property type="match status" value="1"/>
</dbReference>
<feature type="domain" description="Rhodopsin" evidence="7">
    <location>
        <begin position="6"/>
        <end position="222"/>
    </location>
</feature>
<sequence length="305" mass="33898">MVLDYATVVVLVTAAILGATKGQLGIHQAEALQKDPTILIFNLKLTLVVSILWISSASFAKMSITHFYIQLFPDKWMKRACVAQFIALTVNWVAEFIACFLICRPVAFNWDRTIPGGSCGDYHAFWLASSVIAAIFDFTCIILPMPIFWSLNMSVAKKIGLTVLFGLGFFIFAVTIARVIFNERFNFEDLTHDGAVVVLFAVLEPTLGIVVGCLPIINPSISKATTIVRSIFAPKSSPLYSYPKGDQEVNKPLSDTKNWRRLEEHLYPLTDIRVTQITTVNALQSRKSTDSVAPLKEGQHPDQQI</sequence>
<name>A0A7C8ID42_9PLEO</name>
<dbReference type="PANTHER" id="PTHR33048:SF57">
    <property type="entry name" value="INTEGRAL MEMBRANE PROTEIN-RELATED"/>
    <property type="match status" value="1"/>
</dbReference>
<accession>A0A7C8ID42</accession>